<evidence type="ECO:0000313" key="1">
    <source>
        <dbReference type="EMBL" id="SHE54844.1"/>
    </source>
</evidence>
<dbReference type="Proteomes" id="UP000184404">
    <property type="component" value="Unassembled WGS sequence"/>
</dbReference>
<sequence length="160" mass="17362">MILVSACLLGQKVKYDGGDNLQELLKAAEKEGHFVPVCPETAGGLPRPREPVEIQNGTGEDVLESRAAVRSPSGKDCTKEFLMGAQSVLETAKRHHARVAILKESSPSCGSHTVYDGTFTHTKIEGQGVCAALLKRNGIRLYSEKEMTAELLEKLIEEDV</sequence>
<dbReference type="InterPro" id="IPR007553">
    <property type="entry name" value="2-thiour_desulf"/>
</dbReference>
<dbReference type="PANTHER" id="PTHR30087:SF1">
    <property type="entry name" value="HYPOTHETICAL CYTOSOLIC PROTEIN"/>
    <property type="match status" value="1"/>
</dbReference>
<keyword evidence="2" id="KW-1185">Reference proteome</keyword>
<reference evidence="1 2" key="1">
    <citation type="submission" date="2016-11" db="EMBL/GenBank/DDBJ databases">
        <authorList>
            <person name="Jaros S."/>
            <person name="Januszkiewicz K."/>
            <person name="Wedrychowicz H."/>
        </authorList>
    </citation>
    <scope>NUCLEOTIDE SEQUENCE [LARGE SCALE GENOMIC DNA]</scope>
    <source>
        <strain evidence="1 2">DSM 10502</strain>
    </source>
</reference>
<name>A0A1M4UDT4_9FIRM</name>
<dbReference type="OrthoDB" id="9810648at2"/>
<protein>
    <submittedName>
        <fullName evidence="1">Uncharacterized conserved protein YbbK, DUF523 family</fullName>
    </submittedName>
</protein>
<accession>A0A1M4UDT4</accession>
<dbReference type="AlphaFoldDB" id="A0A1M4UDT4"/>
<dbReference type="RefSeq" id="WP_072934743.1">
    <property type="nucleotide sequence ID" value="NZ_FQUG01000003.1"/>
</dbReference>
<dbReference type="EMBL" id="FQUG01000003">
    <property type="protein sequence ID" value="SHE54844.1"/>
    <property type="molecule type" value="Genomic_DNA"/>
</dbReference>
<organism evidence="1 2">
    <name type="scientific">Schwartzia succinivorans DSM 10502</name>
    <dbReference type="NCBI Taxonomy" id="1123243"/>
    <lineage>
        <taxon>Bacteria</taxon>
        <taxon>Bacillati</taxon>
        <taxon>Bacillota</taxon>
        <taxon>Negativicutes</taxon>
        <taxon>Selenomonadales</taxon>
        <taxon>Selenomonadaceae</taxon>
        <taxon>Schwartzia</taxon>
    </lineage>
</organism>
<evidence type="ECO:0000313" key="2">
    <source>
        <dbReference type="Proteomes" id="UP000184404"/>
    </source>
</evidence>
<gene>
    <name evidence="1" type="ORF">SAMN02745190_00619</name>
</gene>
<dbReference type="STRING" id="1123243.SAMN02745190_00619"/>
<dbReference type="PANTHER" id="PTHR30087">
    <property type="entry name" value="INNER MEMBRANE PROTEIN"/>
    <property type="match status" value="1"/>
</dbReference>
<proteinExistence type="predicted"/>
<dbReference type="Pfam" id="PF04463">
    <property type="entry name" value="2-thiour_desulf"/>
    <property type="match status" value="1"/>
</dbReference>